<evidence type="ECO:0000259" key="1">
    <source>
        <dbReference type="SMART" id="SM00829"/>
    </source>
</evidence>
<dbReference type="InterPro" id="IPR050700">
    <property type="entry name" value="YIM1/Zinc_Alcohol_DH_Fams"/>
</dbReference>
<dbReference type="SUPFAM" id="SSF50129">
    <property type="entry name" value="GroES-like"/>
    <property type="match status" value="1"/>
</dbReference>
<organism evidence="2 3">
    <name type="scientific">Oculimacula yallundae</name>
    <dbReference type="NCBI Taxonomy" id="86028"/>
    <lineage>
        <taxon>Eukaryota</taxon>
        <taxon>Fungi</taxon>
        <taxon>Dikarya</taxon>
        <taxon>Ascomycota</taxon>
        <taxon>Pezizomycotina</taxon>
        <taxon>Leotiomycetes</taxon>
        <taxon>Helotiales</taxon>
        <taxon>Ploettnerulaceae</taxon>
        <taxon>Oculimacula</taxon>
    </lineage>
</organism>
<feature type="domain" description="Enoyl reductase (ER)" evidence="1">
    <location>
        <begin position="7"/>
        <end position="355"/>
    </location>
</feature>
<dbReference type="InterPro" id="IPR011032">
    <property type="entry name" value="GroES-like_sf"/>
</dbReference>
<accession>A0ABR4CU09</accession>
<dbReference type="SUPFAM" id="SSF51735">
    <property type="entry name" value="NAD(P)-binding Rossmann-fold domains"/>
    <property type="match status" value="1"/>
</dbReference>
<dbReference type="SMART" id="SM00829">
    <property type="entry name" value="PKS_ER"/>
    <property type="match status" value="1"/>
</dbReference>
<dbReference type="InterPro" id="IPR036291">
    <property type="entry name" value="NAD(P)-bd_dom_sf"/>
</dbReference>
<dbReference type="InterPro" id="IPR020843">
    <property type="entry name" value="ER"/>
</dbReference>
<proteinExistence type="predicted"/>
<name>A0ABR4CU09_9HELO</name>
<dbReference type="Pfam" id="PF13602">
    <property type="entry name" value="ADH_zinc_N_2"/>
    <property type="match status" value="1"/>
</dbReference>
<protein>
    <recommendedName>
        <fullName evidence="1">Enoyl reductase (ER) domain-containing protein</fullName>
    </recommendedName>
</protein>
<dbReference type="Pfam" id="PF08240">
    <property type="entry name" value="ADH_N"/>
    <property type="match status" value="1"/>
</dbReference>
<dbReference type="PANTHER" id="PTHR11695:SF294">
    <property type="entry name" value="RETICULON-4-INTERACTING PROTEIN 1, MITOCHONDRIAL"/>
    <property type="match status" value="1"/>
</dbReference>
<dbReference type="Gene3D" id="3.90.180.10">
    <property type="entry name" value="Medium-chain alcohol dehydrogenases, catalytic domain"/>
    <property type="match status" value="1"/>
</dbReference>
<dbReference type="PANTHER" id="PTHR11695">
    <property type="entry name" value="ALCOHOL DEHYDROGENASE RELATED"/>
    <property type="match status" value="1"/>
</dbReference>
<dbReference type="Proteomes" id="UP001595075">
    <property type="component" value="Unassembled WGS sequence"/>
</dbReference>
<keyword evidence="3" id="KW-1185">Reference proteome</keyword>
<reference evidence="2 3" key="1">
    <citation type="journal article" date="2024" name="Commun. Biol.">
        <title>Comparative genomic analysis of thermophilic fungi reveals convergent evolutionary adaptations and gene losses.</title>
        <authorList>
            <person name="Steindorff A.S."/>
            <person name="Aguilar-Pontes M.V."/>
            <person name="Robinson A.J."/>
            <person name="Andreopoulos B."/>
            <person name="LaButti K."/>
            <person name="Kuo A."/>
            <person name="Mondo S."/>
            <person name="Riley R."/>
            <person name="Otillar R."/>
            <person name="Haridas S."/>
            <person name="Lipzen A."/>
            <person name="Grimwood J."/>
            <person name="Schmutz J."/>
            <person name="Clum A."/>
            <person name="Reid I.D."/>
            <person name="Moisan M.C."/>
            <person name="Butler G."/>
            <person name="Nguyen T.T.M."/>
            <person name="Dewar K."/>
            <person name="Conant G."/>
            <person name="Drula E."/>
            <person name="Henrissat B."/>
            <person name="Hansel C."/>
            <person name="Singer S."/>
            <person name="Hutchinson M.I."/>
            <person name="de Vries R.P."/>
            <person name="Natvig D.O."/>
            <person name="Powell A.J."/>
            <person name="Tsang A."/>
            <person name="Grigoriev I.V."/>
        </authorList>
    </citation>
    <scope>NUCLEOTIDE SEQUENCE [LARGE SCALE GENOMIC DNA]</scope>
    <source>
        <strain evidence="2 3">CBS 494.80</strain>
    </source>
</reference>
<dbReference type="Gene3D" id="3.40.50.720">
    <property type="entry name" value="NAD(P)-binding Rossmann-like Domain"/>
    <property type="match status" value="1"/>
</dbReference>
<dbReference type="InterPro" id="IPR013154">
    <property type="entry name" value="ADH-like_N"/>
</dbReference>
<gene>
    <name evidence="2" type="ORF">VTL71DRAFT_11902</name>
</gene>
<evidence type="ECO:0000313" key="3">
    <source>
        <dbReference type="Proteomes" id="UP001595075"/>
    </source>
</evidence>
<evidence type="ECO:0000313" key="2">
    <source>
        <dbReference type="EMBL" id="KAL2072559.1"/>
    </source>
</evidence>
<sequence length="358" mass="38212">MATKIPTTMRALALAQHCNPSGYNCATLPVPKITKPDELLIKVHAASVNPVDVKLAGDMGKMLQKASFPYQMGHDLAGEVIGVGSAVTEFKIGDQIYARVPEAYRGTIAPYALATASTTAIKPKSLSYTEAASIPLAAQTAYQALLLGDKMVPGGLKGKTVLVPAGLSGTGSFAVQLAKNVFGAGKVITTLSTGKVAMIKEFMGDSAPDQIVDYTKEDLVKSVGKGTVDFMFDTVKQTMSALPVMRKGGMIVSISTVPNGTDFKTVYKDMPVWIEFFLNLLDWFYRTWTAWKGVQYAYIKVNGNTTDLEALAKAVEEGKMKPIVGSTAKLSDLDGVKNGCQQIMEGKGGVGKFVIEMD</sequence>
<comment type="caution">
    <text evidence="2">The sequence shown here is derived from an EMBL/GenBank/DDBJ whole genome shotgun (WGS) entry which is preliminary data.</text>
</comment>
<dbReference type="EMBL" id="JAZHXI010000004">
    <property type="protein sequence ID" value="KAL2072559.1"/>
    <property type="molecule type" value="Genomic_DNA"/>
</dbReference>
<dbReference type="CDD" id="cd05289">
    <property type="entry name" value="MDR_like_2"/>
    <property type="match status" value="1"/>
</dbReference>